<protein>
    <submittedName>
        <fullName evidence="2">Uncharacterized protein</fullName>
    </submittedName>
</protein>
<keyword evidence="3" id="KW-1185">Reference proteome</keyword>
<comment type="caution">
    <text evidence="2">The sequence shown here is derived from an EMBL/GenBank/DDBJ whole genome shotgun (WGS) entry which is preliminary data.</text>
</comment>
<reference evidence="2 3" key="1">
    <citation type="submission" date="2018-12" db="EMBL/GenBank/DDBJ databases">
        <title>Draft genome sequence of Xylaria grammica IHI A82.</title>
        <authorList>
            <person name="Buettner E."/>
            <person name="Kellner H."/>
        </authorList>
    </citation>
    <scope>NUCLEOTIDE SEQUENCE [LARGE SCALE GENOMIC DNA]</scope>
    <source>
        <strain evidence="2 3">IHI A82</strain>
    </source>
</reference>
<dbReference type="Proteomes" id="UP000286045">
    <property type="component" value="Unassembled WGS sequence"/>
</dbReference>
<sequence>MESWEGYDYSVTNPIQWAELMNLSTAEFGVGHFPRGVCALPSTLNSPAQCVNYSYVIENAGQDALEHEPAKLYGIATAAALLCVSVWAYANWGTLLRPPKLHDRDLLPRANRPTSDNETATELTSLQNHPICTDSEFKNQIFNYYYEPIKTEVELAEKGAGDDVDVEDIEAVTDLVRKMYWYDSQLYGRQSTRNYANEQPELMAKSDEILGVIRNRVLNEWPKDRNGWAHEEFNSISDLRNFLENGLLSRRYPDA</sequence>
<feature type="region of interest" description="Disordered" evidence="1">
    <location>
        <begin position="104"/>
        <end position="123"/>
    </location>
</feature>
<name>A0A439D5C9_9PEZI</name>
<gene>
    <name evidence="2" type="ORF">EKO27_g5481</name>
</gene>
<dbReference type="EMBL" id="RYZI01000146">
    <property type="protein sequence ID" value="RWA09619.1"/>
    <property type="molecule type" value="Genomic_DNA"/>
</dbReference>
<dbReference type="AlphaFoldDB" id="A0A439D5C9"/>
<evidence type="ECO:0000313" key="2">
    <source>
        <dbReference type="EMBL" id="RWA09619.1"/>
    </source>
</evidence>
<accession>A0A439D5C9</accession>
<feature type="compositionally biased region" description="Polar residues" evidence="1">
    <location>
        <begin position="112"/>
        <end position="123"/>
    </location>
</feature>
<organism evidence="2 3">
    <name type="scientific">Xylaria grammica</name>
    <dbReference type="NCBI Taxonomy" id="363999"/>
    <lineage>
        <taxon>Eukaryota</taxon>
        <taxon>Fungi</taxon>
        <taxon>Dikarya</taxon>
        <taxon>Ascomycota</taxon>
        <taxon>Pezizomycotina</taxon>
        <taxon>Sordariomycetes</taxon>
        <taxon>Xylariomycetidae</taxon>
        <taxon>Xylariales</taxon>
        <taxon>Xylariaceae</taxon>
        <taxon>Xylaria</taxon>
    </lineage>
</organism>
<evidence type="ECO:0000256" key="1">
    <source>
        <dbReference type="SAM" id="MobiDB-lite"/>
    </source>
</evidence>
<evidence type="ECO:0000313" key="3">
    <source>
        <dbReference type="Proteomes" id="UP000286045"/>
    </source>
</evidence>
<proteinExistence type="predicted"/>